<dbReference type="SUPFAM" id="SSF56801">
    <property type="entry name" value="Acetyl-CoA synthetase-like"/>
    <property type="match status" value="1"/>
</dbReference>
<sequence>MGQWLESGAQNPEQPPTEHEIQKFIEDRLSKHKWLTAGVEFLDAIPRTASGKVMRRMLPGQTPQGGVKAKL</sequence>
<proteinExistence type="predicted"/>
<dbReference type="AlphaFoldDB" id="A0A9N9YRH1"/>
<dbReference type="OrthoDB" id="6509636at2759"/>
<organism evidence="2 3">
    <name type="scientific">Clonostachys rhizophaga</name>
    <dbReference type="NCBI Taxonomy" id="160324"/>
    <lineage>
        <taxon>Eukaryota</taxon>
        <taxon>Fungi</taxon>
        <taxon>Dikarya</taxon>
        <taxon>Ascomycota</taxon>
        <taxon>Pezizomycotina</taxon>
        <taxon>Sordariomycetes</taxon>
        <taxon>Hypocreomycetidae</taxon>
        <taxon>Hypocreales</taxon>
        <taxon>Bionectriaceae</taxon>
        <taxon>Clonostachys</taxon>
    </lineage>
</organism>
<evidence type="ECO:0000313" key="2">
    <source>
        <dbReference type="EMBL" id="CAH0028136.1"/>
    </source>
</evidence>
<dbReference type="Gene3D" id="3.30.300.30">
    <property type="match status" value="1"/>
</dbReference>
<evidence type="ECO:0000259" key="1">
    <source>
        <dbReference type="Pfam" id="PF13193"/>
    </source>
</evidence>
<gene>
    <name evidence="2" type="ORF">CRHIZ90672A_00002110</name>
</gene>
<accession>A0A9N9YRH1</accession>
<name>A0A9N9YRH1_9HYPO</name>
<dbReference type="InterPro" id="IPR045851">
    <property type="entry name" value="AMP-bd_C_sf"/>
</dbReference>
<dbReference type="Pfam" id="PF13193">
    <property type="entry name" value="AMP-binding_C"/>
    <property type="match status" value="1"/>
</dbReference>
<dbReference type="EMBL" id="CABFNQ020000730">
    <property type="protein sequence ID" value="CAH0028136.1"/>
    <property type="molecule type" value="Genomic_DNA"/>
</dbReference>
<keyword evidence="3" id="KW-1185">Reference proteome</keyword>
<evidence type="ECO:0000313" key="3">
    <source>
        <dbReference type="Proteomes" id="UP000696573"/>
    </source>
</evidence>
<dbReference type="Proteomes" id="UP000696573">
    <property type="component" value="Unassembled WGS sequence"/>
</dbReference>
<dbReference type="InterPro" id="IPR025110">
    <property type="entry name" value="AMP-bd_C"/>
</dbReference>
<comment type="caution">
    <text evidence="2">The sequence shown here is derived from an EMBL/GenBank/DDBJ whole genome shotgun (WGS) entry which is preliminary data.</text>
</comment>
<feature type="domain" description="AMP-binding enzyme C-terminal" evidence="1">
    <location>
        <begin position="14"/>
        <end position="52"/>
    </location>
</feature>
<protein>
    <recommendedName>
        <fullName evidence="1">AMP-binding enzyme C-terminal domain-containing protein</fullName>
    </recommendedName>
</protein>
<reference evidence="2" key="1">
    <citation type="submission" date="2021-10" db="EMBL/GenBank/DDBJ databases">
        <authorList>
            <person name="Piombo E."/>
        </authorList>
    </citation>
    <scope>NUCLEOTIDE SEQUENCE</scope>
</reference>